<dbReference type="PANTHER" id="PTHR34755">
    <property type="entry name" value="SERINE/ARGININE REPETITIVE MATRIX PROTEIN 3-RELATED"/>
    <property type="match status" value="1"/>
</dbReference>
<dbReference type="OrthoDB" id="9950700at2759"/>
<dbReference type="Proteomes" id="UP000694397">
    <property type="component" value="Chromosome 12"/>
</dbReference>
<dbReference type="AlphaFoldDB" id="A0A8C9SFZ1"/>
<dbReference type="InterPro" id="IPR052109">
    <property type="entry name" value="SRRM_Domain-Containing"/>
</dbReference>
<feature type="domain" description="Serine/arginine repetitive matrix protein C-terminal" evidence="2">
    <location>
        <begin position="498"/>
        <end position="567"/>
    </location>
</feature>
<feature type="compositionally biased region" description="Low complexity" evidence="1">
    <location>
        <begin position="599"/>
        <end position="627"/>
    </location>
</feature>
<dbReference type="Ensembl" id="ENSSFOT00015031388.2">
    <property type="protein sequence ID" value="ENSSFOP00015031039.2"/>
    <property type="gene ID" value="ENSSFOG00015019902.2"/>
</dbReference>
<dbReference type="CTD" id="84530"/>
<evidence type="ECO:0000313" key="4">
    <source>
        <dbReference type="Proteomes" id="UP000694397"/>
    </source>
</evidence>
<feature type="region of interest" description="Disordered" evidence="1">
    <location>
        <begin position="1"/>
        <end position="23"/>
    </location>
</feature>
<dbReference type="GeneID" id="108925679"/>
<keyword evidence="4" id="KW-1185">Reference proteome</keyword>
<feature type="compositionally biased region" description="Basic residues" evidence="1">
    <location>
        <begin position="527"/>
        <end position="543"/>
    </location>
</feature>
<feature type="compositionally biased region" description="Polar residues" evidence="1">
    <location>
        <begin position="358"/>
        <end position="381"/>
    </location>
</feature>
<dbReference type="GO" id="GO:0000398">
    <property type="term" value="P:mRNA splicing, via spliceosome"/>
    <property type="evidence" value="ECO:0007669"/>
    <property type="project" value="Ensembl"/>
</dbReference>
<feature type="compositionally biased region" description="Basic residues" evidence="1">
    <location>
        <begin position="588"/>
        <end position="598"/>
    </location>
</feature>
<dbReference type="PANTHER" id="PTHR34755:SF1">
    <property type="entry name" value="SERINE_ARGININE REPETITIVE MATRIX PROTEIN 4"/>
    <property type="match status" value="1"/>
</dbReference>
<proteinExistence type="predicted"/>
<feature type="compositionally biased region" description="Polar residues" evidence="1">
    <location>
        <begin position="325"/>
        <end position="345"/>
    </location>
</feature>
<feature type="compositionally biased region" description="Low complexity" evidence="1">
    <location>
        <begin position="488"/>
        <end position="504"/>
    </location>
</feature>
<evidence type="ECO:0000256" key="1">
    <source>
        <dbReference type="SAM" id="MobiDB-lite"/>
    </source>
</evidence>
<dbReference type="GO" id="GO:0021754">
    <property type="term" value="P:facial nucleus development"/>
    <property type="evidence" value="ECO:0007669"/>
    <property type="project" value="Ensembl"/>
</dbReference>
<dbReference type="InterPro" id="IPR029360">
    <property type="entry name" value="SRRM_C"/>
</dbReference>
<protein>
    <submittedName>
        <fullName evidence="3">Serine/arginine repetitive matrix 4</fullName>
    </submittedName>
</protein>
<reference evidence="3" key="2">
    <citation type="submission" date="2025-08" db="UniProtKB">
        <authorList>
            <consortium name="Ensembl"/>
        </authorList>
    </citation>
    <scope>IDENTIFICATION</scope>
</reference>
<reference evidence="3 4" key="1">
    <citation type="submission" date="2019-04" db="EMBL/GenBank/DDBJ databases">
        <authorList>
            <consortium name="Wellcome Sanger Institute Data Sharing"/>
        </authorList>
    </citation>
    <scope>NUCLEOTIDE SEQUENCE [LARGE SCALE GENOMIC DNA]</scope>
</reference>
<dbReference type="GO" id="GO:0043484">
    <property type="term" value="P:regulation of RNA splicing"/>
    <property type="evidence" value="ECO:0007669"/>
    <property type="project" value="TreeGrafter"/>
</dbReference>
<dbReference type="GO" id="GO:0007409">
    <property type="term" value="P:axonogenesis"/>
    <property type="evidence" value="ECO:0007669"/>
    <property type="project" value="Ensembl"/>
</dbReference>
<feature type="compositionally biased region" description="Basic residues" evidence="1">
    <location>
        <begin position="166"/>
        <end position="220"/>
    </location>
</feature>
<feature type="compositionally biased region" description="Low complexity" evidence="1">
    <location>
        <begin position="464"/>
        <end position="477"/>
    </location>
</feature>
<feature type="compositionally biased region" description="Polar residues" evidence="1">
    <location>
        <begin position="8"/>
        <end position="17"/>
    </location>
</feature>
<dbReference type="GO" id="GO:0005684">
    <property type="term" value="C:U2-type spliceosomal complex"/>
    <property type="evidence" value="ECO:0007669"/>
    <property type="project" value="Ensembl"/>
</dbReference>
<feature type="region of interest" description="Disordered" evidence="1">
    <location>
        <begin position="87"/>
        <end position="305"/>
    </location>
</feature>
<organism evidence="3 4">
    <name type="scientific">Scleropages formosus</name>
    <name type="common">Asian bonytongue</name>
    <name type="synonym">Osteoglossum formosum</name>
    <dbReference type="NCBI Taxonomy" id="113540"/>
    <lineage>
        <taxon>Eukaryota</taxon>
        <taxon>Metazoa</taxon>
        <taxon>Chordata</taxon>
        <taxon>Craniata</taxon>
        <taxon>Vertebrata</taxon>
        <taxon>Euteleostomi</taxon>
        <taxon>Actinopterygii</taxon>
        <taxon>Neopterygii</taxon>
        <taxon>Teleostei</taxon>
        <taxon>Osteoglossocephala</taxon>
        <taxon>Osteoglossomorpha</taxon>
        <taxon>Osteoglossiformes</taxon>
        <taxon>Osteoglossidae</taxon>
        <taxon>Scleropages</taxon>
    </lineage>
</organism>
<dbReference type="KEGG" id="sfm:108925679"/>
<dbReference type="Pfam" id="PF15230">
    <property type="entry name" value="SRRM_C"/>
    <property type="match status" value="1"/>
</dbReference>
<evidence type="ECO:0000259" key="2">
    <source>
        <dbReference type="Pfam" id="PF15230"/>
    </source>
</evidence>
<feature type="compositionally biased region" description="Basic and acidic residues" evidence="1">
    <location>
        <begin position="544"/>
        <end position="553"/>
    </location>
</feature>
<dbReference type="RefSeq" id="XP_018593347.2">
    <property type="nucleotide sequence ID" value="XM_018737831.2"/>
</dbReference>
<sequence length="636" mass="71760">MHAESRTIWEQTDTHQASGEPDWTPHPLAITAAVNTMAGMQQGEKQLFEKFWRGTFKAVASPRPESIIVASITARKAVISTEASTCQARKADEQSVGPADTRAEVADHNRSIQARERKQGSRHQARSLSFDEDLSPHPAPKGKKKKKKSERKRRRKRCPSYNLSPLRKKKKKKSSKKRKRHRSPSKKRRHSCSIPKRKRRDQKKHKKRSRSHAHRRRHYRRSESESSTRRSSSADSRRLPRSAQRSPSGSSARRPHRRKKDSAPVRQAESTLGPAAVSACEKPVRHRPAHPANGTIVHSESGGDIFTQKGIHHDILCSHDKGQQDSDSGNDTSSPPSTKTGSMRSKVNKNEKALCRTGSPSPEKSQFTDGDNASDSGNSVTSYSSFCKPLLLDSGSARASLNGNGKSDLTPRICGPVWGKSKAPGVAVGRSITPPHRRSRTRSRSSLSKSRSSRRSQFSDRYSRSRSLSSGRSYSRSPRSDKSRRSVESGSSRRSPSYSRYSLCRTREDGKEHRKYSPSGKESKRERERRRKRSYSPMRKRRRDSPSHLEARRITSARKRPIPYYRPSPSSSSRSTSCSSWCSIFSRSRGRSRSRSRTRSYSTYRSYSHCSSWSSLSGSSHSRSCYSVDSYGRARR</sequence>
<feature type="compositionally biased region" description="Basic and acidic residues" evidence="1">
    <location>
        <begin position="478"/>
        <end position="487"/>
    </location>
</feature>
<feature type="region of interest" description="Disordered" evidence="1">
    <location>
        <begin position="395"/>
        <end position="636"/>
    </location>
</feature>
<gene>
    <name evidence="3" type="primary">srrm4</name>
</gene>
<dbReference type="GO" id="GO:0042551">
    <property type="term" value="P:neuron maturation"/>
    <property type="evidence" value="ECO:0007669"/>
    <property type="project" value="Ensembl"/>
</dbReference>
<name>A0A8C9SFZ1_SCLFO</name>
<feature type="compositionally biased region" description="Low complexity" evidence="1">
    <location>
        <begin position="444"/>
        <end position="456"/>
    </location>
</feature>
<feature type="region of interest" description="Disordered" evidence="1">
    <location>
        <begin position="318"/>
        <end position="381"/>
    </location>
</feature>
<feature type="compositionally biased region" description="Low complexity" evidence="1">
    <location>
        <begin position="562"/>
        <end position="587"/>
    </location>
</feature>
<feature type="compositionally biased region" description="Basic and acidic residues" evidence="1">
    <location>
        <begin position="101"/>
        <end position="119"/>
    </location>
</feature>
<feature type="compositionally biased region" description="Basic residues" evidence="1">
    <location>
        <begin position="140"/>
        <end position="158"/>
    </location>
</feature>
<dbReference type="GO" id="GO:0003729">
    <property type="term" value="F:mRNA binding"/>
    <property type="evidence" value="ECO:0007669"/>
    <property type="project" value="TreeGrafter"/>
</dbReference>
<accession>A0A8C9SFZ1</accession>
<dbReference type="GeneTree" id="ENSGT00940000167167"/>
<evidence type="ECO:0000313" key="3">
    <source>
        <dbReference type="Ensembl" id="ENSSFOP00015031039.2"/>
    </source>
</evidence>
<reference evidence="3" key="3">
    <citation type="submission" date="2025-09" db="UniProtKB">
        <authorList>
            <consortium name="Ensembl"/>
        </authorList>
    </citation>
    <scope>IDENTIFICATION</scope>
</reference>
<feature type="compositionally biased region" description="Polar residues" evidence="1">
    <location>
        <begin position="397"/>
        <end position="407"/>
    </location>
</feature>